<dbReference type="InterPro" id="IPR004365">
    <property type="entry name" value="NA-bd_OB_tRNA"/>
</dbReference>
<dbReference type="PANTHER" id="PTHR42918:SF5">
    <property type="entry name" value="LYSINE--TRNA LIGASE, MITOCHONDRIAL"/>
    <property type="match status" value="1"/>
</dbReference>
<proteinExistence type="predicted"/>
<keyword evidence="3" id="KW-0067">ATP-binding</keyword>
<dbReference type="PANTHER" id="PTHR42918">
    <property type="entry name" value="LYSYL-TRNA SYNTHETASE"/>
    <property type="match status" value="1"/>
</dbReference>
<dbReference type="EMBL" id="JBEFKJ010000026">
    <property type="protein sequence ID" value="KAL2039356.1"/>
    <property type="molecule type" value="Genomic_DNA"/>
</dbReference>
<accession>A0ABR4A249</accession>
<keyword evidence="2" id="KW-0547">Nucleotide-binding</keyword>
<gene>
    <name evidence="7" type="ORF">N7G274_008024</name>
</gene>
<dbReference type="CDD" id="cd04322">
    <property type="entry name" value="LysRS_N"/>
    <property type="match status" value="1"/>
</dbReference>
<dbReference type="Gene3D" id="2.40.50.140">
    <property type="entry name" value="Nucleic acid-binding proteins"/>
    <property type="match status" value="1"/>
</dbReference>
<reference evidence="7 8" key="1">
    <citation type="submission" date="2024-09" db="EMBL/GenBank/DDBJ databases">
        <title>Rethinking Asexuality: The Enigmatic Case of Functional Sexual Genes in Lepraria (Stereocaulaceae).</title>
        <authorList>
            <person name="Doellman M."/>
            <person name="Sun Y."/>
            <person name="Barcenas-Pena A."/>
            <person name="Lumbsch H.T."/>
            <person name="Grewe F."/>
        </authorList>
    </citation>
    <scope>NUCLEOTIDE SEQUENCE [LARGE SCALE GENOMIC DNA]</scope>
    <source>
        <strain evidence="7 8">Mercado 3170</strain>
    </source>
</reference>
<dbReference type="SUPFAM" id="SSF55681">
    <property type="entry name" value="Class II aaRS and biotin synthetases"/>
    <property type="match status" value="1"/>
</dbReference>
<dbReference type="Gene3D" id="3.30.930.10">
    <property type="entry name" value="Bira Bifunctional Protein, Domain 2"/>
    <property type="match status" value="1"/>
</dbReference>
<dbReference type="InterPro" id="IPR004364">
    <property type="entry name" value="Aa-tRNA-synt_II"/>
</dbReference>
<evidence type="ECO:0000313" key="8">
    <source>
        <dbReference type="Proteomes" id="UP001590950"/>
    </source>
</evidence>
<dbReference type="InterPro" id="IPR018149">
    <property type="entry name" value="Lys-tRNA-synth_II_C"/>
</dbReference>
<comment type="caution">
    <text evidence="7">The sequence shown here is derived from an EMBL/GenBank/DDBJ whole genome shotgun (WGS) entry which is preliminary data.</text>
</comment>
<protein>
    <recommendedName>
        <fullName evidence="5">Lysyl-tRNA synthetase</fullName>
    </recommendedName>
</protein>
<keyword evidence="1" id="KW-0436">Ligase</keyword>
<dbReference type="Pfam" id="PF01336">
    <property type="entry name" value="tRNA_anti-codon"/>
    <property type="match status" value="1"/>
</dbReference>
<dbReference type="SUPFAM" id="SSF50249">
    <property type="entry name" value="Nucleic acid-binding proteins"/>
    <property type="match status" value="1"/>
</dbReference>
<evidence type="ECO:0000256" key="4">
    <source>
        <dbReference type="ARBA" id="ARBA00023146"/>
    </source>
</evidence>
<keyword evidence="4" id="KW-0030">Aminoacyl-tRNA synthetase</keyword>
<name>A0ABR4A249_9LECA</name>
<sequence>MGTSIGTCAPLKCLRPLLRPRTRPNTQAASSAYLRFYSAAQAQIEPRIGTSTSVTERNTSDLYPRIKPEEVATTCKDFCKRYGNLRREETGIDEVVIRGRIWSFRTAGSKLAFVDLFQDNYKVQYVLNYDKIADAVRNPATFDDCFGSLRRGNILSVKGVPHRTSRNQLSVLATELPQLLSLCSQPLPEDLKDRETRMRNRHVDLLLNPRLSDTIRLKARITQFLREYLLDHGHVEVQTPILSDTVGGAIARPFTTTATETRDRKISLRIAPELWLKRLILGGFERVFEIGPSFRNEGIDLNHNPEFTTCEFYRTYTGLEELMSMTETMLARLSRVVSTTIQYECRNIMPQQIDFSPPYSSLDFIPAIETAIGRSLPNLTSQEAKSELLALFDAQGITRPSSPTVPRLLDKLSSTYLEPQCERPTWIINHPECLSPLSKSFNHPNNQQRVAARAELFIKKQELVNTYEEENSPTVQRGKFVEQLSYRADDLETVVNESYLQALEWGLPPTGGWGCGIERLCMLFAGTNRIADVLSFGTLRNVVARPQSSRNA</sequence>
<dbReference type="InterPro" id="IPR045864">
    <property type="entry name" value="aa-tRNA-synth_II/BPL/LPL"/>
</dbReference>
<dbReference type="InterPro" id="IPR044136">
    <property type="entry name" value="Lys-tRNA-ligase_II_N"/>
</dbReference>
<evidence type="ECO:0000256" key="2">
    <source>
        <dbReference type="ARBA" id="ARBA00022741"/>
    </source>
</evidence>
<dbReference type="InterPro" id="IPR006195">
    <property type="entry name" value="aa-tRNA-synth_II"/>
</dbReference>
<evidence type="ECO:0000256" key="5">
    <source>
        <dbReference type="ARBA" id="ARBA00030563"/>
    </source>
</evidence>
<evidence type="ECO:0000256" key="3">
    <source>
        <dbReference type="ARBA" id="ARBA00022840"/>
    </source>
</evidence>
<feature type="domain" description="Aminoacyl-transfer RNA synthetases class-II family profile" evidence="6">
    <location>
        <begin position="215"/>
        <end position="546"/>
    </location>
</feature>
<dbReference type="PRINTS" id="PR00982">
    <property type="entry name" value="TRNASYNTHLYS"/>
</dbReference>
<evidence type="ECO:0000259" key="6">
    <source>
        <dbReference type="PROSITE" id="PS50862"/>
    </source>
</evidence>
<evidence type="ECO:0000256" key="1">
    <source>
        <dbReference type="ARBA" id="ARBA00022598"/>
    </source>
</evidence>
<dbReference type="InterPro" id="IPR012340">
    <property type="entry name" value="NA-bd_OB-fold"/>
</dbReference>
<dbReference type="Proteomes" id="UP001590950">
    <property type="component" value="Unassembled WGS sequence"/>
</dbReference>
<keyword evidence="8" id="KW-1185">Reference proteome</keyword>
<dbReference type="Pfam" id="PF00152">
    <property type="entry name" value="tRNA-synt_2"/>
    <property type="match status" value="1"/>
</dbReference>
<dbReference type="PROSITE" id="PS50862">
    <property type="entry name" value="AA_TRNA_LIGASE_II"/>
    <property type="match status" value="1"/>
</dbReference>
<evidence type="ECO:0000313" key="7">
    <source>
        <dbReference type="EMBL" id="KAL2039356.1"/>
    </source>
</evidence>
<organism evidence="7 8">
    <name type="scientific">Stereocaulon virgatum</name>
    <dbReference type="NCBI Taxonomy" id="373712"/>
    <lineage>
        <taxon>Eukaryota</taxon>
        <taxon>Fungi</taxon>
        <taxon>Dikarya</taxon>
        <taxon>Ascomycota</taxon>
        <taxon>Pezizomycotina</taxon>
        <taxon>Lecanoromycetes</taxon>
        <taxon>OSLEUM clade</taxon>
        <taxon>Lecanoromycetidae</taxon>
        <taxon>Lecanorales</taxon>
        <taxon>Lecanorineae</taxon>
        <taxon>Stereocaulaceae</taxon>
        <taxon>Stereocaulon</taxon>
    </lineage>
</organism>